<feature type="domain" description="Small ribosomal subunit protein uS15 N-terminal" evidence="5">
    <location>
        <begin position="1"/>
        <end position="53"/>
    </location>
</feature>
<dbReference type="Pfam" id="PF00312">
    <property type="entry name" value="Ribosomal_S15"/>
    <property type="match status" value="1"/>
</dbReference>
<dbReference type="Pfam" id="PF08069">
    <property type="entry name" value="Ribosomal_S13_N"/>
    <property type="match status" value="1"/>
</dbReference>
<gene>
    <name evidence="6" type="ORF">DERYTH_LOCUS2345</name>
</gene>
<dbReference type="InterPro" id="IPR012606">
    <property type="entry name" value="Ribosomal_uS15_N"/>
</dbReference>
<dbReference type="Gene3D" id="1.10.287.10">
    <property type="entry name" value="S15/NS1, RNA-binding"/>
    <property type="match status" value="1"/>
</dbReference>
<dbReference type="InterPro" id="IPR023029">
    <property type="entry name" value="Ribosomal_uS15_arc_euk"/>
</dbReference>
<dbReference type="InterPro" id="IPR009068">
    <property type="entry name" value="uS15_NS1_RNA-bd_sf"/>
</dbReference>
<dbReference type="GO" id="GO:0006412">
    <property type="term" value="P:translation"/>
    <property type="evidence" value="ECO:0007669"/>
    <property type="project" value="InterPro"/>
</dbReference>
<proteinExistence type="inferred from homology"/>
<dbReference type="GO" id="GO:0070181">
    <property type="term" value="F:small ribosomal subunit rRNA binding"/>
    <property type="evidence" value="ECO:0007669"/>
    <property type="project" value="TreeGrafter"/>
</dbReference>
<dbReference type="GO" id="GO:0003735">
    <property type="term" value="F:structural constituent of ribosome"/>
    <property type="evidence" value="ECO:0007669"/>
    <property type="project" value="InterPro"/>
</dbReference>
<evidence type="ECO:0000256" key="3">
    <source>
        <dbReference type="ARBA" id="ARBA00023274"/>
    </source>
</evidence>
<protein>
    <submittedName>
        <fullName evidence="6">3132_t:CDS:1</fullName>
    </submittedName>
</protein>
<name>A0A9N8WPT7_9GLOM</name>
<comment type="caution">
    <text evidence="6">The sequence shown here is derived from an EMBL/GenBank/DDBJ whole genome shotgun (WGS) entry which is preliminary data.</text>
</comment>
<reference evidence="6" key="1">
    <citation type="submission" date="2021-06" db="EMBL/GenBank/DDBJ databases">
        <authorList>
            <person name="Kallberg Y."/>
            <person name="Tangrot J."/>
            <person name="Rosling A."/>
        </authorList>
    </citation>
    <scope>NUCLEOTIDE SEQUENCE</scope>
    <source>
        <strain evidence="6">MA453B</strain>
    </source>
</reference>
<dbReference type="Gene3D" id="4.10.860.130">
    <property type="match status" value="1"/>
</dbReference>
<dbReference type="PANTHER" id="PTHR11885">
    <property type="entry name" value="RIBOSOMAL PROTEIN S15P/S13E"/>
    <property type="match status" value="1"/>
</dbReference>
<dbReference type="SMART" id="SM01386">
    <property type="entry name" value="Ribosomal_S13_N"/>
    <property type="match status" value="1"/>
</dbReference>
<dbReference type="GO" id="GO:0022627">
    <property type="term" value="C:cytosolic small ribosomal subunit"/>
    <property type="evidence" value="ECO:0007669"/>
    <property type="project" value="TreeGrafter"/>
</dbReference>
<evidence type="ECO:0000256" key="4">
    <source>
        <dbReference type="RuleBase" id="RU003919"/>
    </source>
</evidence>
<dbReference type="OrthoDB" id="623277at2759"/>
<dbReference type="PANTHER" id="PTHR11885:SF6">
    <property type="entry name" value="SMALL RIBOSOMAL SUBUNIT PROTEIN US15"/>
    <property type="match status" value="1"/>
</dbReference>
<keyword evidence="3 4" id="KW-0687">Ribonucleoprotein</keyword>
<evidence type="ECO:0000256" key="1">
    <source>
        <dbReference type="ARBA" id="ARBA00008434"/>
    </source>
</evidence>
<dbReference type="Proteomes" id="UP000789405">
    <property type="component" value="Unassembled WGS sequence"/>
</dbReference>
<dbReference type="EMBL" id="CAJVPY010000736">
    <property type="protein sequence ID" value="CAG8489602.1"/>
    <property type="molecule type" value="Genomic_DNA"/>
</dbReference>
<evidence type="ECO:0000256" key="2">
    <source>
        <dbReference type="ARBA" id="ARBA00022980"/>
    </source>
</evidence>
<dbReference type="SMART" id="SM01387">
    <property type="entry name" value="Ribosomal_S15"/>
    <property type="match status" value="1"/>
</dbReference>
<evidence type="ECO:0000313" key="6">
    <source>
        <dbReference type="EMBL" id="CAG8489602.1"/>
    </source>
</evidence>
<comment type="similarity">
    <text evidence="1 4">Belongs to the universal ribosomal protein uS15 family.</text>
</comment>
<dbReference type="InterPro" id="IPR000589">
    <property type="entry name" value="Ribosomal_uS15"/>
</dbReference>
<dbReference type="FunFam" id="1.10.287.10:FF:000003">
    <property type="entry name" value="40S ribosomal protein S13"/>
    <property type="match status" value="1"/>
</dbReference>
<dbReference type="SUPFAM" id="SSF47060">
    <property type="entry name" value="S15/NS1 RNA-binding domain"/>
    <property type="match status" value="1"/>
</dbReference>
<accession>A0A9N8WPT7</accession>
<evidence type="ECO:0000259" key="5">
    <source>
        <dbReference type="SMART" id="SM01386"/>
    </source>
</evidence>
<keyword evidence="2 4" id="KW-0689">Ribosomal protein</keyword>
<keyword evidence="7" id="KW-1185">Reference proteome</keyword>
<sequence>MGLTYIPSKSTVTVYQLWMRITPQDICEQILELAKKGLTPSQIIIYLRNLYDIKPIKNITVNKILRILRYYGLAPEIPEDLHHLIKKAAVVRKHLERNCHDKNAEFRLMLIESRIRRYVRFYKKVGQLSPDWK</sequence>
<evidence type="ECO:0000313" key="7">
    <source>
        <dbReference type="Proteomes" id="UP000789405"/>
    </source>
</evidence>
<organism evidence="6 7">
    <name type="scientific">Dentiscutata erythropus</name>
    <dbReference type="NCBI Taxonomy" id="1348616"/>
    <lineage>
        <taxon>Eukaryota</taxon>
        <taxon>Fungi</taxon>
        <taxon>Fungi incertae sedis</taxon>
        <taxon>Mucoromycota</taxon>
        <taxon>Glomeromycotina</taxon>
        <taxon>Glomeromycetes</taxon>
        <taxon>Diversisporales</taxon>
        <taxon>Gigasporaceae</taxon>
        <taxon>Dentiscutata</taxon>
    </lineage>
</organism>
<dbReference type="AlphaFoldDB" id="A0A9N8WPT7"/>